<dbReference type="EMBL" id="BX284605">
    <property type="protein sequence ID" value="CAB02120.2"/>
    <property type="molecule type" value="Genomic_DNA"/>
</dbReference>
<feature type="signal peptide" evidence="1">
    <location>
        <begin position="1"/>
        <end position="17"/>
    </location>
</feature>
<evidence type="ECO:0000256" key="1">
    <source>
        <dbReference type="SAM" id="SignalP"/>
    </source>
</evidence>
<dbReference type="OrthoDB" id="5801597at2759"/>
<dbReference type="InterPro" id="IPR003366">
    <property type="entry name" value="CUB-like_dom"/>
</dbReference>
<dbReference type="STRING" id="6239.F53C11.1a.1"/>
<dbReference type="RefSeq" id="NP_506411.2">
    <property type="nucleotide sequence ID" value="NM_074010.5"/>
</dbReference>
<dbReference type="Pfam" id="PF02408">
    <property type="entry name" value="CUB_2"/>
    <property type="match status" value="1"/>
</dbReference>
<accession>Q93765</accession>
<dbReference type="PANTHER" id="PTHR47920">
    <property type="entry name" value="PROTEIN CBG13378-RELATED"/>
    <property type="match status" value="1"/>
</dbReference>
<dbReference type="AlphaFoldDB" id="Q93765"/>
<dbReference type="ExpressionAtlas" id="Q93765">
    <property type="expression patterns" value="baseline and differential"/>
</dbReference>
<dbReference type="Proteomes" id="UP000001940">
    <property type="component" value="Chromosome V"/>
</dbReference>
<sequence length="494" mass="54526">MISFVLFSILFIAPSFADDLTCPNSPITSNVPSGHFPLNGLAKFPANYDCSVEFEIPDGQVIKFIVQTDALFENLDSFVIRDSRSTLYKMDVGESVFFAAANNSKVYISTNSGKASFYFSWQYIDVSKFTRIQNPTGTVLNLNLTANSFYQFVSSADQVAFHTSALGILSDSSIWKIYVYDGEDLNAKFMGNLKQFTNIGSSSTRKSLSLVNFYETPSQSYGIANDYSIVSRYKDYSLRILSSGSDFFERFFVPDGVKSAVTFFCPDSMETYITGLTIVKQNFPGEKFVSFTPLTPTHAYSNVLAYSVGDPIYRSLPQQILSDTFTMVAYQSAVSLSLTCGPYPNWGYVFPGRRGYIISPSIWNPTTLKTPSYSTNFTSSETVRFNINLPDVVIGDPGAKIRVEFGAPGKTPVGVEFNETTSGAGARSANATYMSVTFDGTTVKSSFSFVFNVESLFPSTSTTTDTPFETTTKSSAIIFKCSMVFIILVKFLNF</sequence>
<keyword evidence="1" id="KW-0732">Signal</keyword>
<feature type="domain" description="CUB-like" evidence="2">
    <location>
        <begin position="18"/>
        <end position="126"/>
    </location>
</feature>
<dbReference type="Bgee" id="WBGene00009971">
    <property type="expression patterns" value="Expressed in adult organism and 3 other cell types or tissues"/>
</dbReference>
<dbReference type="WormBase" id="F53C11.1a">
    <property type="protein sequence ID" value="CE32431"/>
    <property type="gene ID" value="WBGene00009971"/>
</dbReference>
<evidence type="ECO:0007829" key="6">
    <source>
        <dbReference type="PeptideAtlas" id="Q93765"/>
    </source>
</evidence>
<dbReference type="InParanoid" id="Q93765"/>
<name>Q93765_CAEEL</name>
<evidence type="ECO:0000313" key="3">
    <source>
        <dbReference type="EMBL" id="CAB02120.2"/>
    </source>
</evidence>
<dbReference type="UCSC" id="F53C11.1">
    <property type="organism name" value="c. elegans"/>
</dbReference>
<keyword evidence="6" id="KW-1267">Proteomics identification</keyword>
<dbReference type="AGR" id="WB:WBGene00009971"/>
<protein>
    <submittedName>
        <fullName evidence="3">CUB-like domain-containing protein</fullName>
    </submittedName>
</protein>
<evidence type="ECO:0000259" key="2">
    <source>
        <dbReference type="Pfam" id="PF02408"/>
    </source>
</evidence>
<evidence type="ECO:0000313" key="5">
    <source>
        <dbReference type="WormBase" id="F53C11.1a"/>
    </source>
</evidence>
<dbReference type="PaxDb" id="6239-F53C11.1a"/>
<dbReference type="CTD" id="179871"/>
<dbReference type="PhylomeDB" id="Q93765"/>
<dbReference type="GeneID" id="179871"/>
<reference evidence="3 4" key="1">
    <citation type="journal article" date="1998" name="Science">
        <title>Genome sequence of the nematode C. elegans: a platform for investigating biology.</title>
        <authorList>
            <consortium name="The C. elegans sequencing consortium"/>
            <person name="Sulson J.E."/>
            <person name="Waterston R."/>
        </authorList>
    </citation>
    <scope>NUCLEOTIDE SEQUENCE [LARGE SCALE GENOMIC DNA]</scope>
    <source>
        <strain evidence="3 4">Bristol N2</strain>
    </source>
</reference>
<dbReference type="SMR" id="Q93765"/>
<dbReference type="FunCoup" id="Q93765">
    <property type="interactions" value="113"/>
</dbReference>
<keyword evidence="4" id="KW-1185">Reference proteome</keyword>
<proteinExistence type="evidence at protein level"/>
<dbReference type="eggNOG" id="ENOG502TFZ4">
    <property type="taxonomic scope" value="Eukaryota"/>
</dbReference>
<organism evidence="3 4">
    <name type="scientific">Caenorhabditis elegans</name>
    <dbReference type="NCBI Taxonomy" id="6239"/>
    <lineage>
        <taxon>Eukaryota</taxon>
        <taxon>Metazoa</taxon>
        <taxon>Ecdysozoa</taxon>
        <taxon>Nematoda</taxon>
        <taxon>Chromadorea</taxon>
        <taxon>Rhabditida</taxon>
        <taxon>Rhabditina</taxon>
        <taxon>Rhabditomorpha</taxon>
        <taxon>Rhabditoidea</taxon>
        <taxon>Rhabditidae</taxon>
        <taxon>Peloderinae</taxon>
        <taxon>Caenorhabditis</taxon>
    </lineage>
</organism>
<dbReference type="PeptideAtlas" id="Q93765"/>
<gene>
    <name evidence="3" type="ORF">CELE_F53C11.1</name>
    <name evidence="3 5" type="ORF">F53C11.1</name>
</gene>
<dbReference type="PIR" id="T22558">
    <property type="entry name" value="T22558"/>
</dbReference>
<dbReference type="HOGENOM" id="CLU_022349_3_0_1"/>
<dbReference type="PANTHER" id="PTHR47920:SF1">
    <property type="entry name" value="CUB-LIKE DOMAIN-CONTAINING PROTEIN"/>
    <property type="match status" value="1"/>
</dbReference>
<dbReference type="GO" id="GO:0045121">
    <property type="term" value="C:membrane raft"/>
    <property type="evidence" value="ECO:0007005"/>
    <property type="project" value="WormBase"/>
</dbReference>
<evidence type="ECO:0000313" key="4">
    <source>
        <dbReference type="Proteomes" id="UP000001940"/>
    </source>
</evidence>
<feature type="chain" id="PRO_5004319005" evidence="1">
    <location>
        <begin position="18"/>
        <end position="494"/>
    </location>
</feature>